<dbReference type="EMBL" id="HBKQ01055577">
    <property type="protein sequence ID" value="CAE2281856.1"/>
    <property type="molecule type" value="Transcribed_RNA"/>
</dbReference>
<proteinExistence type="predicted"/>
<accession>A0A7S4NE47</accession>
<gene>
    <name evidence="1" type="ORF">OAUR00152_LOCUS38062</name>
</gene>
<dbReference type="AlphaFoldDB" id="A0A7S4NE47"/>
<evidence type="ECO:0000313" key="1">
    <source>
        <dbReference type="EMBL" id="CAE2281856.1"/>
    </source>
</evidence>
<name>A0A7S4NE47_9STRA</name>
<protein>
    <submittedName>
        <fullName evidence="1">Uncharacterized protein</fullName>
    </submittedName>
</protein>
<reference evidence="1" key="1">
    <citation type="submission" date="2021-01" db="EMBL/GenBank/DDBJ databases">
        <authorList>
            <person name="Corre E."/>
            <person name="Pelletier E."/>
            <person name="Niang G."/>
            <person name="Scheremetjew M."/>
            <person name="Finn R."/>
            <person name="Kale V."/>
            <person name="Holt S."/>
            <person name="Cochrane G."/>
            <person name="Meng A."/>
            <person name="Brown T."/>
            <person name="Cohen L."/>
        </authorList>
    </citation>
    <scope>NUCLEOTIDE SEQUENCE</scope>
    <source>
        <strain evidence="1">Isolate 1302-5</strain>
    </source>
</reference>
<sequence length="106" mass="11576">MQRTQARSKPPPFLSAFRNTYVPSTPSPVHSVFPPVSSPHLLSESVILRAPGSSPFDCHAMKTLNLTLSVGTLSLERATLEEHPGRHALSQLEESAHSFLIICFIA</sequence>
<organism evidence="1">
    <name type="scientific">Odontella aurita</name>
    <dbReference type="NCBI Taxonomy" id="265563"/>
    <lineage>
        <taxon>Eukaryota</taxon>
        <taxon>Sar</taxon>
        <taxon>Stramenopiles</taxon>
        <taxon>Ochrophyta</taxon>
        <taxon>Bacillariophyta</taxon>
        <taxon>Mediophyceae</taxon>
        <taxon>Biddulphiophycidae</taxon>
        <taxon>Eupodiscales</taxon>
        <taxon>Odontellaceae</taxon>
        <taxon>Odontella</taxon>
    </lineage>
</organism>